<reference evidence="5" key="1">
    <citation type="submission" date="2021-02" db="EMBL/GenBank/DDBJ databases">
        <authorList>
            <person name="Nowell W R."/>
        </authorList>
    </citation>
    <scope>NUCLEOTIDE SEQUENCE</scope>
</reference>
<proteinExistence type="predicted"/>
<evidence type="ECO:0000256" key="3">
    <source>
        <dbReference type="SAM" id="SignalP"/>
    </source>
</evidence>
<keyword evidence="2" id="KW-0812">Transmembrane</keyword>
<dbReference type="Proteomes" id="UP000663828">
    <property type="component" value="Unassembled WGS sequence"/>
</dbReference>
<keyword evidence="2" id="KW-0472">Membrane</keyword>
<feature type="chain" id="PRO_5036412286" evidence="3">
    <location>
        <begin position="25"/>
        <end position="459"/>
    </location>
</feature>
<dbReference type="EMBL" id="CAJNOR010004389">
    <property type="protein sequence ID" value="CAF1498629.1"/>
    <property type="molecule type" value="Genomic_DNA"/>
</dbReference>
<feature type="compositionally biased region" description="Polar residues" evidence="1">
    <location>
        <begin position="425"/>
        <end position="438"/>
    </location>
</feature>
<feature type="compositionally biased region" description="Basic and acidic residues" evidence="1">
    <location>
        <begin position="439"/>
        <end position="453"/>
    </location>
</feature>
<gene>
    <name evidence="4" type="ORF">EDS130_LOCUS36938</name>
    <name evidence="5" type="ORF">XAT740_LOCUS39519</name>
</gene>
<evidence type="ECO:0000313" key="6">
    <source>
        <dbReference type="Proteomes" id="UP000663828"/>
    </source>
</evidence>
<dbReference type="AlphaFoldDB" id="A0A815TAU1"/>
<dbReference type="EMBL" id="CAJNOJ010000353">
    <property type="protein sequence ID" value="CAF1413849.1"/>
    <property type="molecule type" value="Genomic_DNA"/>
</dbReference>
<accession>A0A815TAU1</accession>
<feature type="region of interest" description="Disordered" evidence="1">
    <location>
        <begin position="424"/>
        <end position="459"/>
    </location>
</feature>
<evidence type="ECO:0000313" key="5">
    <source>
        <dbReference type="EMBL" id="CAF1498629.1"/>
    </source>
</evidence>
<comment type="caution">
    <text evidence="5">The sequence shown here is derived from an EMBL/GenBank/DDBJ whole genome shotgun (WGS) entry which is preliminary data.</text>
</comment>
<organism evidence="5 6">
    <name type="scientific">Adineta ricciae</name>
    <name type="common">Rotifer</name>
    <dbReference type="NCBI Taxonomy" id="249248"/>
    <lineage>
        <taxon>Eukaryota</taxon>
        <taxon>Metazoa</taxon>
        <taxon>Spiralia</taxon>
        <taxon>Gnathifera</taxon>
        <taxon>Rotifera</taxon>
        <taxon>Eurotatoria</taxon>
        <taxon>Bdelloidea</taxon>
        <taxon>Adinetida</taxon>
        <taxon>Adinetidae</taxon>
        <taxon>Adineta</taxon>
    </lineage>
</organism>
<sequence>MLALTTKILFVFICIFIQSSIQNAHDDIDYTDDDSASTNDLVPLTSTTKITPLTDKTTVSSTILTTLSTTSTTRQTRTASVVLKNQSTTLQSRLFTAAPIAPYILASTIVDQFNHYRNVDILARIKQCDSKFKLSDMCEVYTIDNHTYSVIREANIGFQSLQQAYEILVDRSVITKLNTFCSPGEWCLGNVSQADIHFTANVLRQRGPSFCALEKCRQRLTVFVNTCPALASINTSAQTVKLLPMLCTLYKEPQAWNSNGCVKQIVHLLHIVYAFWPQVEECHRTITTNSGGCTANCLAFDRLLRKVQSQCSPTATFLLRVPALTWFRSINLQEECNDGFSPAISPFISSMKTFMASNMQWYRMHQRPVHAALFIIVVICIIVSFSLCLYVMSKNDYESSSRRFDDDYEYTRLHDSTFELGANTEIPNSTLSSNNESSFDIRNHQQRSSEHQRLLYMDP</sequence>
<name>A0A815TAU1_ADIRI</name>
<keyword evidence="6" id="KW-1185">Reference proteome</keyword>
<evidence type="ECO:0000313" key="4">
    <source>
        <dbReference type="EMBL" id="CAF1413849.1"/>
    </source>
</evidence>
<feature type="signal peptide" evidence="3">
    <location>
        <begin position="1"/>
        <end position="24"/>
    </location>
</feature>
<protein>
    <submittedName>
        <fullName evidence="5">Uncharacterized protein</fullName>
    </submittedName>
</protein>
<evidence type="ECO:0000256" key="1">
    <source>
        <dbReference type="SAM" id="MobiDB-lite"/>
    </source>
</evidence>
<dbReference type="OrthoDB" id="10050061at2759"/>
<dbReference type="Proteomes" id="UP000663852">
    <property type="component" value="Unassembled WGS sequence"/>
</dbReference>
<evidence type="ECO:0000256" key="2">
    <source>
        <dbReference type="SAM" id="Phobius"/>
    </source>
</evidence>
<feature type="transmembrane region" description="Helical" evidence="2">
    <location>
        <begin position="369"/>
        <end position="392"/>
    </location>
</feature>
<keyword evidence="2" id="KW-1133">Transmembrane helix</keyword>
<keyword evidence="3" id="KW-0732">Signal</keyword>